<keyword evidence="4" id="KW-0175">Coiled coil</keyword>
<evidence type="ECO:0000256" key="1">
    <source>
        <dbReference type="ARBA" id="ARBA00004430"/>
    </source>
</evidence>
<dbReference type="STRING" id="574566.I0Z4L1"/>
<feature type="coiled-coil region" evidence="4">
    <location>
        <begin position="662"/>
        <end position="756"/>
    </location>
</feature>
<proteinExistence type="predicted"/>
<dbReference type="InterPro" id="IPR001611">
    <property type="entry name" value="Leu-rich_rpt"/>
</dbReference>
<dbReference type="EMBL" id="AGSI01000004">
    <property type="protein sequence ID" value="EIE25580.1"/>
    <property type="molecule type" value="Genomic_DNA"/>
</dbReference>
<evidence type="ECO:0000256" key="3">
    <source>
        <dbReference type="ARBA" id="ARBA00022737"/>
    </source>
</evidence>
<dbReference type="OrthoDB" id="21254at2759"/>
<dbReference type="GeneID" id="17043582"/>
<feature type="coiled-coil region" evidence="4">
    <location>
        <begin position="562"/>
        <end position="610"/>
    </location>
</feature>
<dbReference type="eggNOG" id="KOG0531">
    <property type="taxonomic scope" value="Eukaryota"/>
</dbReference>
<feature type="coiled-coil region" evidence="4">
    <location>
        <begin position="406"/>
        <end position="532"/>
    </location>
</feature>
<dbReference type="SMART" id="SM00365">
    <property type="entry name" value="LRR_SD22"/>
    <property type="match status" value="3"/>
</dbReference>
<keyword evidence="2" id="KW-0433">Leucine-rich repeat</keyword>
<reference evidence="6 7" key="1">
    <citation type="journal article" date="2012" name="Genome Biol.">
        <title>The genome of the polar eukaryotic microalga coccomyxa subellipsoidea reveals traits of cold adaptation.</title>
        <authorList>
            <person name="Blanc G."/>
            <person name="Agarkova I."/>
            <person name="Grimwood J."/>
            <person name="Kuo A."/>
            <person name="Brueggeman A."/>
            <person name="Dunigan D."/>
            <person name="Gurnon J."/>
            <person name="Ladunga I."/>
            <person name="Lindquist E."/>
            <person name="Lucas S."/>
            <person name="Pangilinan J."/>
            <person name="Proschold T."/>
            <person name="Salamov A."/>
            <person name="Schmutz J."/>
            <person name="Weeks D."/>
            <person name="Yamada T."/>
            <person name="Claverie J.M."/>
            <person name="Grigoriev I."/>
            <person name="Van Etten J."/>
            <person name="Lomsadze A."/>
            <person name="Borodovsky M."/>
        </authorList>
    </citation>
    <scope>NUCLEOTIDE SEQUENCE [LARGE SCALE GENOMIC DNA]</scope>
    <source>
        <strain evidence="6 7">C-169</strain>
    </source>
</reference>
<feature type="coiled-coil region" evidence="4">
    <location>
        <begin position="295"/>
        <end position="379"/>
    </location>
</feature>
<evidence type="ECO:0000313" key="7">
    <source>
        <dbReference type="Proteomes" id="UP000007264"/>
    </source>
</evidence>
<evidence type="ECO:0000313" key="6">
    <source>
        <dbReference type="EMBL" id="EIE25580.1"/>
    </source>
</evidence>
<organism evidence="6 7">
    <name type="scientific">Coccomyxa subellipsoidea (strain C-169)</name>
    <name type="common">Green microalga</name>
    <dbReference type="NCBI Taxonomy" id="574566"/>
    <lineage>
        <taxon>Eukaryota</taxon>
        <taxon>Viridiplantae</taxon>
        <taxon>Chlorophyta</taxon>
        <taxon>core chlorophytes</taxon>
        <taxon>Trebouxiophyceae</taxon>
        <taxon>Trebouxiophyceae incertae sedis</taxon>
        <taxon>Coccomyxaceae</taxon>
        <taxon>Coccomyxa</taxon>
        <taxon>Coccomyxa subellipsoidea</taxon>
    </lineage>
</organism>
<name>I0Z4L1_COCSC</name>
<feature type="region of interest" description="Disordered" evidence="5">
    <location>
        <begin position="252"/>
        <end position="277"/>
    </location>
</feature>
<comment type="caution">
    <text evidence="6">The sequence shown here is derived from an EMBL/GenBank/DDBJ whole genome shotgun (WGS) entry which is preliminary data.</text>
</comment>
<dbReference type="InterPro" id="IPR032675">
    <property type="entry name" value="LRR_dom_sf"/>
</dbReference>
<feature type="compositionally biased region" description="Basic and acidic residues" evidence="5">
    <location>
        <begin position="252"/>
        <end position="266"/>
    </location>
</feature>
<dbReference type="Pfam" id="PF12799">
    <property type="entry name" value="LRR_4"/>
    <property type="match status" value="1"/>
</dbReference>
<evidence type="ECO:0008006" key="8">
    <source>
        <dbReference type="Google" id="ProtNLM"/>
    </source>
</evidence>
<dbReference type="PANTHER" id="PTHR15454">
    <property type="entry name" value="NISCHARIN RELATED"/>
    <property type="match status" value="1"/>
</dbReference>
<dbReference type="Gene3D" id="3.80.10.10">
    <property type="entry name" value="Ribonuclease Inhibitor"/>
    <property type="match status" value="1"/>
</dbReference>
<evidence type="ECO:0000256" key="5">
    <source>
        <dbReference type="SAM" id="MobiDB-lite"/>
    </source>
</evidence>
<dbReference type="InterPro" id="IPR025875">
    <property type="entry name" value="Leu-rich_rpt_4"/>
</dbReference>
<keyword evidence="7" id="KW-1185">Reference proteome</keyword>
<keyword evidence="3" id="KW-0677">Repeat</keyword>
<evidence type="ECO:0000256" key="2">
    <source>
        <dbReference type="ARBA" id="ARBA00022614"/>
    </source>
</evidence>
<evidence type="ECO:0000256" key="4">
    <source>
        <dbReference type="SAM" id="Coils"/>
    </source>
</evidence>
<dbReference type="SUPFAM" id="SSF52058">
    <property type="entry name" value="L domain-like"/>
    <property type="match status" value="1"/>
</dbReference>
<dbReference type="RefSeq" id="XP_005650124.1">
    <property type="nucleotide sequence ID" value="XM_005650067.1"/>
</dbReference>
<accession>I0Z4L1</accession>
<dbReference type="PANTHER" id="PTHR15454:SF34">
    <property type="entry name" value="LEUCINE-RICH REPEAT AND COILED-COIL DOMAIN-CONTAINING PROTEIN 1"/>
    <property type="match status" value="1"/>
</dbReference>
<dbReference type="PROSITE" id="PS51450">
    <property type="entry name" value="LRR"/>
    <property type="match status" value="3"/>
</dbReference>
<dbReference type="GO" id="GO:0005930">
    <property type="term" value="C:axoneme"/>
    <property type="evidence" value="ECO:0007669"/>
    <property type="project" value="UniProtKB-SubCell"/>
</dbReference>
<feature type="coiled-coil region" evidence="4">
    <location>
        <begin position="782"/>
        <end position="932"/>
    </location>
</feature>
<gene>
    <name evidence="6" type="ORF">COCSUDRAFT_65314</name>
</gene>
<dbReference type="KEGG" id="csl:COCSUDRAFT_65314"/>
<sequence>MEGLQNLRNLRILNLASNRIQTIQGLQGLDRLQSLNLAHNFICSLSGLTALQGGQLTRLDLRDNLIGSLQELAVLAGLPSLRELALAGGSPGNSVCAIPSYRAAVAAALPTLELLDGQPLEAERLQQPGMQPAAAAQHMAFLQLQAFQPPPAQPAQAAIPLPAPQIPEAVPEHGVPHMPIIVHHMAAGQDPAESIADRLVQRLAQSGALQNLWGDQLPAGGQGAAAREGRMASLESRLAALLDERLRPPLEPIDVRGRANSEQEGPRRKRAAAERSGIVPARESGAQTVEELPGTEKLQKEMDRLRRDSERTLAELQQTTNEIKEQRKSAEKELQAAQAECKAKARGSLDREELALQRAEGLQSRVAVLEAELLRARSDSADAATAGAAGVQWRLQEAELAWLRERQRLNDELGRSKEALHVAKQQVERMEEDRGSSSAQAASKMDAAMELARQQVVQAEQRYTEVCEKLEVAAVEREELRRSERQAMHRAQELSDSLLESQAKMKGVEEACRSAQAQLEECKRERDRCLADSAAQLRAASEAQAAAQKALAATEADFRIALQEGNKEAEALREKAQAAAAEAVNLRHALQTSTARLKEQEAALSEVTEMAQGQKSCIMALNKERAELAARSADPAQVAALRSEAAQLHERLRSFTALKNCAAEEQKLREGVEAELRRVQGELQQHKARAEQQAAEAEARLADTRRALQAAEEKAAALSKDVDDARSATKVKEAMLRSANESMVQLTAALEDAQRDACNAAAAAARTDKDAAARQSEAASRQRVLRQELEALEGALEEALSHAHTAEQRATEKDEMLKYVAEEVDRVKAMFEDEERRLTSQRDEALQTQRDAAARVAVLQGEALAANARAADLEARLGTQPQQLEAAQAQARAAEDSAAQHREEAAQATKRVAEVEKEMRTLLNAMERQKKASALKMQQLATVVHDLQRPFLSWAPSM</sequence>
<protein>
    <recommendedName>
        <fullName evidence="8">Outer arm dynein light chain 1</fullName>
    </recommendedName>
</protein>
<dbReference type="AlphaFoldDB" id="I0Z4L1"/>
<dbReference type="Proteomes" id="UP000007264">
    <property type="component" value="Unassembled WGS sequence"/>
</dbReference>
<comment type="subcellular location">
    <subcellularLocation>
        <location evidence="1">Cytoplasm</location>
        <location evidence="1">Cytoskeleton</location>
        <location evidence="1">Cilium axoneme</location>
    </subcellularLocation>
</comment>